<proteinExistence type="predicted"/>
<evidence type="ECO:0000313" key="1">
    <source>
        <dbReference type="EMBL" id="MCW1917053.1"/>
    </source>
</evidence>
<evidence type="ECO:0008006" key="3">
    <source>
        <dbReference type="Google" id="ProtNLM"/>
    </source>
</evidence>
<keyword evidence="2" id="KW-1185">Reference proteome</keyword>
<dbReference type="Proteomes" id="UP001165653">
    <property type="component" value="Unassembled WGS sequence"/>
</dbReference>
<evidence type="ECO:0000313" key="2">
    <source>
        <dbReference type="Proteomes" id="UP001165653"/>
    </source>
</evidence>
<sequence>MNQLTESGRNLARRLQDEHGIEHETTISMIKAVQAGNGTMAQFSTRELGYGQWMRGGMTMVSDMFNNALKTKVATICEQISGAMGRGETLFERLEPDDRITSGQEWWPTNLGKPGSSGSQNEMAYAVFPSARRLAVRIGSDVSVYDTGDHQITGVGQQQGASQTVTFTSQLGRLSVDDLKQVRP</sequence>
<reference evidence="1" key="1">
    <citation type="submission" date="2022-10" db="EMBL/GenBank/DDBJ databases">
        <title>Luteolibacter sp. GHJ8, whole genome shotgun sequencing project.</title>
        <authorList>
            <person name="Zhao G."/>
            <person name="Shen L."/>
        </authorList>
    </citation>
    <scope>NUCLEOTIDE SEQUENCE</scope>
    <source>
        <strain evidence="1">GHJ8</strain>
    </source>
</reference>
<dbReference type="EMBL" id="JAPDDR010000025">
    <property type="protein sequence ID" value="MCW1917053.1"/>
    <property type="molecule type" value="Genomic_DNA"/>
</dbReference>
<dbReference type="RefSeq" id="WP_264516673.1">
    <property type="nucleotide sequence ID" value="NZ_JAPDDR010000025.1"/>
</dbReference>
<gene>
    <name evidence="1" type="ORF">OJ996_25915</name>
</gene>
<organism evidence="1 2">
    <name type="scientific">Luteolibacter rhizosphaerae</name>
    <dbReference type="NCBI Taxonomy" id="2989719"/>
    <lineage>
        <taxon>Bacteria</taxon>
        <taxon>Pseudomonadati</taxon>
        <taxon>Verrucomicrobiota</taxon>
        <taxon>Verrucomicrobiia</taxon>
        <taxon>Verrucomicrobiales</taxon>
        <taxon>Verrucomicrobiaceae</taxon>
        <taxon>Luteolibacter</taxon>
    </lineage>
</organism>
<name>A0ABT3GB33_9BACT</name>
<accession>A0ABT3GB33</accession>
<comment type="caution">
    <text evidence="1">The sequence shown here is derived from an EMBL/GenBank/DDBJ whole genome shotgun (WGS) entry which is preliminary data.</text>
</comment>
<protein>
    <recommendedName>
        <fullName evidence="3">SHOCT domain-containing protein</fullName>
    </recommendedName>
</protein>